<reference evidence="3 4" key="1">
    <citation type="submission" date="2020-08" db="EMBL/GenBank/DDBJ databases">
        <title>A Genomic Blueprint of the Chicken Gut Microbiome.</title>
        <authorList>
            <person name="Gilroy R."/>
            <person name="Ravi A."/>
            <person name="Getino M."/>
            <person name="Pursley I."/>
            <person name="Horton D.L."/>
            <person name="Alikhan N.-F."/>
            <person name="Baker D."/>
            <person name="Gharbi K."/>
            <person name="Hall N."/>
            <person name="Watson M."/>
            <person name="Adriaenssens E.M."/>
            <person name="Foster-Nyarko E."/>
            <person name="Jarju S."/>
            <person name="Secka A."/>
            <person name="Antonio M."/>
            <person name="Oren A."/>
            <person name="Chaudhuri R."/>
            <person name="La Ragione R.M."/>
            <person name="Hildebrand F."/>
            <person name="Pallen M.J."/>
        </authorList>
    </citation>
    <scope>NUCLEOTIDE SEQUENCE [LARGE SCALE GENOMIC DNA]</scope>
    <source>
        <strain evidence="3 4">Sa1YVA6</strain>
    </source>
</reference>
<proteinExistence type="predicted"/>
<keyword evidence="1" id="KW-0238">DNA-binding</keyword>
<accession>A0ABR8XLB8</accession>
<dbReference type="InterPro" id="IPR000835">
    <property type="entry name" value="HTH_MarR-typ"/>
</dbReference>
<dbReference type="Proteomes" id="UP000600565">
    <property type="component" value="Unassembled WGS sequence"/>
</dbReference>
<dbReference type="SUPFAM" id="SSF46785">
    <property type="entry name" value="Winged helix' DNA-binding domain"/>
    <property type="match status" value="1"/>
</dbReference>
<dbReference type="Gene3D" id="1.10.10.10">
    <property type="entry name" value="Winged helix-like DNA-binding domain superfamily/Winged helix DNA-binding domain"/>
    <property type="match status" value="1"/>
</dbReference>
<dbReference type="Pfam" id="PF01047">
    <property type="entry name" value="MarR"/>
    <property type="match status" value="1"/>
</dbReference>
<name>A0ABR8XLB8_9BACL</name>
<organism evidence="3 4">
    <name type="scientific">Solibacillus merdavium</name>
    <dbReference type="NCBI Taxonomy" id="2762218"/>
    <lineage>
        <taxon>Bacteria</taxon>
        <taxon>Bacillati</taxon>
        <taxon>Bacillota</taxon>
        <taxon>Bacilli</taxon>
        <taxon>Bacillales</taxon>
        <taxon>Caryophanaceae</taxon>
        <taxon>Solibacillus</taxon>
    </lineage>
</organism>
<evidence type="ECO:0000313" key="3">
    <source>
        <dbReference type="EMBL" id="MBD8032722.1"/>
    </source>
</evidence>
<evidence type="ECO:0000256" key="1">
    <source>
        <dbReference type="ARBA" id="ARBA00023125"/>
    </source>
</evidence>
<dbReference type="EMBL" id="JACSPW010000004">
    <property type="protein sequence ID" value="MBD8032722.1"/>
    <property type="molecule type" value="Genomic_DNA"/>
</dbReference>
<dbReference type="InterPro" id="IPR036388">
    <property type="entry name" value="WH-like_DNA-bd_sf"/>
</dbReference>
<dbReference type="InterPro" id="IPR039422">
    <property type="entry name" value="MarR/SlyA-like"/>
</dbReference>
<dbReference type="PRINTS" id="PR00598">
    <property type="entry name" value="HTHMARR"/>
</dbReference>
<protein>
    <submittedName>
        <fullName evidence="3">MarR family transcriptional regulator</fullName>
    </submittedName>
</protein>
<dbReference type="InterPro" id="IPR036390">
    <property type="entry name" value="WH_DNA-bd_sf"/>
</dbReference>
<dbReference type="RefSeq" id="WP_191703307.1">
    <property type="nucleotide sequence ID" value="NZ_JACSPW010000004.1"/>
</dbReference>
<dbReference type="PROSITE" id="PS50995">
    <property type="entry name" value="HTH_MARR_2"/>
    <property type="match status" value="1"/>
</dbReference>
<comment type="caution">
    <text evidence="3">The sequence shown here is derived from an EMBL/GenBank/DDBJ whole genome shotgun (WGS) entry which is preliminary data.</text>
</comment>
<evidence type="ECO:0000259" key="2">
    <source>
        <dbReference type="PROSITE" id="PS50995"/>
    </source>
</evidence>
<keyword evidence="4" id="KW-1185">Reference proteome</keyword>
<feature type="domain" description="HTH marR-type" evidence="2">
    <location>
        <begin position="9"/>
        <end position="140"/>
    </location>
</feature>
<dbReference type="SMART" id="SM00347">
    <property type="entry name" value="HTH_MARR"/>
    <property type="match status" value="1"/>
</dbReference>
<dbReference type="PANTHER" id="PTHR33164">
    <property type="entry name" value="TRANSCRIPTIONAL REGULATOR, MARR FAMILY"/>
    <property type="match status" value="1"/>
</dbReference>
<evidence type="ECO:0000313" key="4">
    <source>
        <dbReference type="Proteomes" id="UP000600565"/>
    </source>
</evidence>
<gene>
    <name evidence="3" type="ORF">H9632_06550</name>
</gene>
<sequence length="141" mass="16087">MNEHKREQLSDLFEKMTSLERKIANQWNSQNQLGFSKSHILILAYLHTDGPKRPSAIAEKLKVTTGGVTVLTTKLIKAGLIEKTQNETDRRASQIHITEAGIEVLERSRQQVDNLFENLFGMLTEDEIKTLTAIFEKCTKF</sequence>
<dbReference type="PANTHER" id="PTHR33164:SF99">
    <property type="entry name" value="MARR FAMILY REGULATORY PROTEIN"/>
    <property type="match status" value="1"/>
</dbReference>